<feature type="compositionally biased region" description="Pro residues" evidence="1">
    <location>
        <begin position="103"/>
        <end position="116"/>
    </location>
</feature>
<comment type="caution">
    <text evidence="2">The sequence shown here is derived from an EMBL/GenBank/DDBJ whole genome shotgun (WGS) entry which is preliminary data.</text>
</comment>
<reference evidence="2 3" key="1">
    <citation type="journal article" date="2024" name="BMC Genomics">
        <title>Genome assembly of redclaw crayfish (Cherax quadricarinatus) provides insights into its immune adaptation and hypoxia tolerance.</title>
        <authorList>
            <person name="Liu Z."/>
            <person name="Zheng J."/>
            <person name="Li H."/>
            <person name="Fang K."/>
            <person name="Wang S."/>
            <person name="He J."/>
            <person name="Zhou D."/>
            <person name="Weng S."/>
            <person name="Chi M."/>
            <person name="Gu Z."/>
            <person name="He J."/>
            <person name="Li F."/>
            <person name="Wang M."/>
        </authorList>
    </citation>
    <scope>NUCLEOTIDE SEQUENCE [LARGE SCALE GENOMIC DNA]</scope>
    <source>
        <strain evidence="2">ZL_2023a</strain>
    </source>
</reference>
<feature type="region of interest" description="Disordered" evidence="1">
    <location>
        <begin position="47"/>
        <end position="123"/>
    </location>
</feature>
<name>A0AAW0XEJ9_CHEQU</name>
<evidence type="ECO:0000256" key="1">
    <source>
        <dbReference type="SAM" id="MobiDB-lite"/>
    </source>
</evidence>
<accession>A0AAW0XEJ9</accession>
<dbReference type="Proteomes" id="UP001445076">
    <property type="component" value="Unassembled WGS sequence"/>
</dbReference>
<evidence type="ECO:0000313" key="2">
    <source>
        <dbReference type="EMBL" id="KAK8742948.1"/>
    </source>
</evidence>
<feature type="compositionally biased region" description="Low complexity" evidence="1">
    <location>
        <begin position="78"/>
        <end position="102"/>
    </location>
</feature>
<protein>
    <submittedName>
        <fullName evidence="2">Uncharacterized protein</fullName>
    </submittedName>
</protein>
<evidence type="ECO:0000313" key="3">
    <source>
        <dbReference type="Proteomes" id="UP001445076"/>
    </source>
</evidence>
<organism evidence="2 3">
    <name type="scientific">Cherax quadricarinatus</name>
    <name type="common">Australian red claw crayfish</name>
    <dbReference type="NCBI Taxonomy" id="27406"/>
    <lineage>
        <taxon>Eukaryota</taxon>
        <taxon>Metazoa</taxon>
        <taxon>Ecdysozoa</taxon>
        <taxon>Arthropoda</taxon>
        <taxon>Crustacea</taxon>
        <taxon>Multicrustacea</taxon>
        <taxon>Malacostraca</taxon>
        <taxon>Eumalacostraca</taxon>
        <taxon>Eucarida</taxon>
        <taxon>Decapoda</taxon>
        <taxon>Pleocyemata</taxon>
        <taxon>Astacidea</taxon>
        <taxon>Parastacoidea</taxon>
        <taxon>Parastacidae</taxon>
        <taxon>Cherax</taxon>
    </lineage>
</organism>
<sequence>MKQQLHTTLLSPPVGCWQGGEGHPWQGEEGHGCDECLGDVDEGFVSVLPPPITASPTTSEASPPFTPMFRRRSPIPDSPSRSRPSSSGRSSQYSSGRMSPLCESPPPLPTSPPPQMPTSRPTSCFAPKASLAAVCPPSPDSAYATLRLSVDTRRRSLALTSIKKDKHTYVALPPTGVLQDNVYSSLSPKKSMSFASLKQYRA</sequence>
<dbReference type="AlphaFoldDB" id="A0AAW0XEJ9"/>
<gene>
    <name evidence="2" type="ORF">OTU49_017401</name>
</gene>
<dbReference type="EMBL" id="JARKIK010000027">
    <property type="protein sequence ID" value="KAK8742948.1"/>
    <property type="molecule type" value="Genomic_DNA"/>
</dbReference>
<proteinExistence type="predicted"/>
<feature type="non-terminal residue" evidence="2">
    <location>
        <position position="202"/>
    </location>
</feature>
<keyword evidence="3" id="KW-1185">Reference proteome</keyword>